<protein>
    <submittedName>
        <fullName evidence="1">Uncharacterized protein</fullName>
    </submittedName>
</protein>
<reference evidence="1 2" key="1">
    <citation type="journal article" date="2024" name="Plant J.">
        <title>Genome sequences and population genomics reveal climatic adaptation and genomic divergence between two closely related sweetgum species.</title>
        <authorList>
            <person name="Xu W.Q."/>
            <person name="Ren C.Q."/>
            <person name="Zhang X.Y."/>
            <person name="Comes H.P."/>
            <person name="Liu X.H."/>
            <person name="Li Y.G."/>
            <person name="Kettle C.J."/>
            <person name="Jalonen R."/>
            <person name="Gaisberger H."/>
            <person name="Ma Y.Z."/>
            <person name="Qiu Y.X."/>
        </authorList>
    </citation>
    <scope>NUCLEOTIDE SEQUENCE [LARGE SCALE GENOMIC DNA]</scope>
    <source>
        <strain evidence="1">Hangzhou</strain>
    </source>
</reference>
<dbReference type="Proteomes" id="UP001415857">
    <property type="component" value="Unassembled WGS sequence"/>
</dbReference>
<comment type="caution">
    <text evidence="1">The sequence shown here is derived from an EMBL/GenBank/DDBJ whole genome shotgun (WGS) entry which is preliminary data.</text>
</comment>
<accession>A0AAP0RCS1</accession>
<evidence type="ECO:0000313" key="1">
    <source>
        <dbReference type="EMBL" id="KAK9275382.1"/>
    </source>
</evidence>
<dbReference type="AlphaFoldDB" id="A0AAP0RCS1"/>
<keyword evidence="2" id="KW-1185">Reference proteome</keyword>
<gene>
    <name evidence="1" type="ORF">L1049_022646</name>
</gene>
<proteinExistence type="predicted"/>
<dbReference type="EMBL" id="JBBPBK010000011">
    <property type="protein sequence ID" value="KAK9275382.1"/>
    <property type="molecule type" value="Genomic_DNA"/>
</dbReference>
<evidence type="ECO:0000313" key="2">
    <source>
        <dbReference type="Proteomes" id="UP001415857"/>
    </source>
</evidence>
<name>A0AAP0RCS1_LIQFO</name>
<organism evidence="1 2">
    <name type="scientific">Liquidambar formosana</name>
    <name type="common">Formosan gum</name>
    <dbReference type="NCBI Taxonomy" id="63359"/>
    <lineage>
        <taxon>Eukaryota</taxon>
        <taxon>Viridiplantae</taxon>
        <taxon>Streptophyta</taxon>
        <taxon>Embryophyta</taxon>
        <taxon>Tracheophyta</taxon>
        <taxon>Spermatophyta</taxon>
        <taxon>Magnoliopsida</taxon>
        <taxon>eudicotyledons</taxon>
        <taxon>Gunneridae</taxon>
        <taxon>Pentapetalae</taxon>
        <taxon>Saxifragales</taxon>
        <taxon>Altingiaceae</taxon>
        <taxon>Liquidambar</taxon>
    </lineage>
</organism>
<sequence>MLVILRLNGSKRMSLGFTLPSEHWQAARRELRRVRFSERDHLIGHLPLGS</sequence>